<evidence type="ECO:0000313" key="1">
    <source>
        <dbReference type="EMBL" id="KAL3651539.1"/>
    </source>
</evidence>
<comment type="caution">
    <text evidence="1">The sequence shown here is derived from an EMBL/GenBank/DDBJ whole genome shotgun (WGS) entry which is preliminary data.</text>
</comment>
<name>A0ABD3EBH7_9LAMI</name>
<sequence length="208" mass="23177">MAENGGRAAESFESCAVCGLSTTKHCSSCKMVMYWYYNEIRKRQRPSSRLDLTNLGLKRSFSKMMSRAILFRNSLLLLPFFRCVQSYGDTYMTFLCTYGNVIAGKVASHTMDDGAPLSEQDDISSSSHCTRASDKITSEMRWAFQLCNLRRRTRRPMLMASHFSHSKLKDIGDGATTGSGQLGGGRKFWFGCSVGEVFAKNGDESAFG</sequence>
<accession>A0ABD3EBH7</accession>
<dbReference type="AlphaFoldDB" id="A0ABD3EBH7"/>
<dbReference type="Proteomes" id="UP001632038">
    <property type="component" value="Unassembled WGS sequence"/>
</dbReference>
<evidence type="ECO:0000313" key="2">
    <source>
        <dbReference type="Proteomes" id="UP001632038"/>
    </source>
</evidence>
<protein>
    <submittedName>
        <fullName evidence="1">Coatomer subunit zeta-1</fullName>
    </submittedName>
</protein>
<dbReference type="EMBL" id="JAVIJP010000006">
    <property type="protein sequence ID" value="KAL3651539.1"/>
    <property type="molecule type" value="Genomic_DNA"/>
</dbReference>
<keyword evidence="2" id="KW-1185">Reference proteome</keyword>
<reference evidence="2" key="1">
    <citation type="journal article" date="2024" name="IScience">
        <title>Strigolactones Initiate the Formation of Haustorium-like Structures in Castilleja.</title>
        <authorList>
            <person name="Buerger M."/>
            <person name="Peterson D."/>
            <person name="Chory J."/>
        </authorList>
    </citation>
    <scope>NUCLEOTIDE SEQUENCE [LARGE SCALE GENOMIC DNA]</scope>
</reference>
<gene>
    <name evidence="1" type="primary">COPZ1_1</name>
    <name evidence="1" type="ORF">CASFOL_004541</name>
</gene>
<proteinExistence type="predicted"/>
<organism evidence="1 2">
    <name type="scientific">Castilleja foliolosa</name>
    <dbReference type="NCBI Taxonomy" id="1961234"/>
    <lineage>
        <taxon>Eukaryota</taxon>
        <taxon>Viridiplantae</taxon>
        <taxon>Streptophyta</taxon>
        <taxon>Embryophyta</taxon>
        <taxon>Tracheophyta</taxon>
        <taxon>Spermatophyta</taxon>
        <taxon>Magnoliopsida</taxon>
        <taxon>eudicotyledons</taxon>
        <taxon>Gunneridae</taxon>
        <taxon>Pentapetalae</taxon>
        <taxon>asterids</taxon>
        <taxon>lamiids</taxon>
        <taxon>Lamiales</taxon>
        <taxon>Orobanchaceae</taxon>
        <taxon>Pedicularideae</taxon>
        <taxon>Castillejinae</taxon>
        <taxon>Castilleja</taxon>
    </lineage>
</organism>